<dbReference type="Pfam" id="PF12867">
    <property type="entry name" value="DinB_2"/>
    <property type="match status" value="1"/>
</dbReference>
<dbReference type="Gene3D" id="1.20.120.450">
    <property type="entry name" value="dinb family like domain"/>
    <property type="match status" value="1"/>
</dbReference>
<organism evidence="2 3">
    <name type="scientific">Nocardia pseudobrasiliensis</name>
    <dbReference type="NCBI Taxonomy" id="45979"/>
    <lineage>
        <taxon>Bacteria</taxon>
        <taxon>Bacillati</taxon>
        <taxon>Actinomycetota</taxon>
        <taxon>Actinomycetes</taxon>
        <taxon>Mycobacteriales</taxon>
        <taxon>Nocardiaceae</taxon>
        <taxon>Nocardia</taxon>
    </lineage>
</organism>
<dbReference type="STRING" id="1210086.GCA_001613105_05477"/>
<dbReference type="AlphaFoldDB" id="A0A370HZF1"/>
<evidence type="ECO:0000313" key="3">
    <source>
        <dbReference type="Proteomes" id="UP000254869"/>
    </source>
</evidence>
<accession>A0A370HZF1</accession>
<evidence type="ECO:0000313" key="2">
    <source>
        <dbReference type="EMBL" id="RDI63859.1"/>
    </source>
</evidence>
<dbReference type="InterPro" id="IPR024775">
    <property type="entry name" value="DinB-like"/>
</dbReference>
<name>A0A370HZF1_9NOCA</name>
<feature type="domain" description="DinB-like" evidence="1">
    <location>
        <begin position="36"/>
        <end position="157"/>
    </location>
</feature>
<dbReference type="InterPro" id="IPR034660">
    <property type="entry name" value="DinB/YfiT-like"/>
</dbReference>
<evidence type="ECO:0000259" key="1">
    <source>
        <dbReference type="Pfam" id="PF12867"/>
    </source>
</evidence>
<dbReference type="Proteomes" id="UP000254869">
    <property type="component" value="Unassembled WGS sequence"/>
</dbReference>
<dbReference type="EMBL" id="QQBC01000009">
    <property type="protein sequence ID" value="RDI63859.1"/>
    <property type="molecule type" value="Genomic_DNA"/>
</dbReference>
<gene>
    <name evidence="2" type="ORF">DFR76_109199</name>
</gene>
<comment type="caution">
    <text evidence="2">The sequence shown here is derived from an EMBL/GenBank/DDBJ whole genome shotgun (WGS) entry which is preliminary data.</text>
</comment>
<protein>
    <submittedName>
        <fullName evidence="2">DinB family protein</fullName>
    </submittedName>
</protein>
<dbReference type="RefSeq" id="WP_068003481.1">
    <property type="nucleotide sequence ID" value="NZ_QQBC01000009.1"/>
</dbReference>
<sequence length="167" mass="19266">MNPCAECGFEYDLTLAEQVPALATEYAAEYGDLLKVDDSALRKRPAPEVWSPLEYACHMRDVLLVQRERILAARRTTTPTVEPMGRDERVDHDGYSEQDPADVTRQLRDATLLFTGDLTRLTAEDLERTLIFPFPEPTEHSLRWMAMHTLHELRHHLVDIRRQLEPA</sequence>
<dbReference type="SUPFAM" id="SSF109854">
    <property type="entry name" value="DinB/YfiT-like putative metalloenzymes"/>
    <property type="match status" value="1"/>
</dbReference>
<proteinExistence type="predicted"/>
<keyword evidence="3" id="KW-1185">Reference proteome</keyword>
<reference evidence="2 3" key="1">
    <citation type="submission" date="2018-07" db="EMBL/GenBank/DDBJ databases">
        <title>Genomic Encyclopedia of Type Strains, Phase IV (KMG-IV): sequencing the most valuable type-strain genomes for metagenomic binning, comparative biology and taxonomic classification.</title>
        <authorList>
            <person name="Goeker M."/>
        </authorList>
    </citation>
    <scope>NUCLEOTIDE SEQUENCE [LARGE SCALE GENOMIC DNA]</scope>
    <source>
        <strain evidence="2 3">DSM 44290</strain>
    </source>
</reference>